<dbReference type="GO" id="GO:0032259">
    <property type="term" value="P:methylation"/>
    <property type="evidence" value="ECO:0007669"/>
    <property type="project" value="UniProtKB-KW"/>
</dbReference>
<dbReference type="EMBL" id="FYEZ01000001">
    <property type="protein sequence ID" value="SNC64371.1"/>
    <property type="molecule type" value="Genomic_DNA"/>
</dbReference>
<dbReference type="Gene3D" id="3.40.50.150">
    <property type="entry name" value="Vaccinia Virus protein VP39"/>
    <property type="match status" value="1"/>
</dbReference>
<evidence type="ECO:0000256" key="2">
    <source>
        <dbReference type="ARBA" id="ARBA00022679"/>
    </source>
</evidence>
<evidence type="ECO:0000256" key="1">
    <source>
        <dbReference type="ARBA" id="ARBA00022603"/>
    </source>
</evidence>
<dbReference type="AlphaFoldDB" id="A0A212TEW5"/>
<evidence type="ECO:0000256" key="3">
    <source>
        <dbReference type="ARBA" id="ARBA00022691"/>
    </source>
</evidence>
<proteinExistence type="predicted"/>
<dbReference type="SUPFAM" id="SSF53335">
    <property type="entry name" value="S-adenosyl-L-methionine-dependent methyltransferases"/>
    <property type="match status" value="1"/>
</dbReference>
<evidence type="ECO:0000259" key="4">
    <source>
        <dbReference type="Pfam" id="PF13649"/>
    </source>
</evidence>
<dbReference type="Proteomes" id="UP000198122">
    <property type="component" value="Unassembled WGS sequence"/>
</dbReference>
<evidence type="ECO:0000313" key="5">
    <source>
        <dbReference type="EMBL" id="SNC64371.1"/>
    </source>
</evidence>
<gene>
    <name evidence="5" type="ORF">SAMN05445756_1098</name>
</gene>
<protein>
    <submittedName>
        <fullName evidence="5">Methyltransferase domain-containing protein</fullName>
    </submittedName>
</protein>
<keyword evidence="3" id="KW-0949">S-adenosyl-L-methionine</keyword>
<dbReference type="PANTHER" id="PTHR43464:SF19">
    <property type="entry name" value="UBIQUINONE BIOSYNTHESIS O-METHYLTRANSFERASE, MITOCHONDRIAL"/>
    <property type="match status" value="1"/>
</dbReference>
<name>A0A212TEW5_9MICO</name>
<dbReference type="RefSeq" id="WP_088817995.1">
    <property type="nucleotide sequence ID" value="NZ_FYEZ01000001.1"/>
</dbReference>
<dbReference type="InterPro" id="IPR029063">
    <property type="entry name" value="SAM-dependent_MTases_sf"/>
</dbReference>
<dbReference type="GO" id="GO:0008168">
    <property type="term" value="F:methyltransferase activity"/>
    <property type="evidence" value="ECO:0007669"/>
    <property type="project" value="UniProtKB-KW"/>
</dbReference>
<evidence type="ECO:0000313" key="6">
    <source>
        <dbReference type="Proteomes" id="UP000198122"/>
    </source>
</evidence>
<dbReference type="CDD" id="cd02440">
    <property type="entry name" value="AdoMet_MTases"/>
    <property type="match status" value="1"/>
</dbReference>
<dbReference type="OrthoDB" id="9805171at2"/>
<keyword evidence="1 5" id="KW-0489">Methyltransferase</keyword>
<sequence length="224" mass="24254">MSTQRDVATIDPAGVRAAYDEVADTYADHFTATEAESPLELGMIDLFCSLLEGQRRVLDAGCGAGRLLPHLAGRGCTVEGVDLSPGMVARARADHPEFPAQVASLDDLPHADDTFDGVFSWYSTIHTGDADLPGLITEMRRVLRPGGLLLLAFQTGTGVRDIAQAFREHGHEVELLRAHRSLEEVGARLTEQGMTSVARFDRLPLGTERDRQAVLIAREPAPEA</sequence>
<feature type="domain" description="Methyltransferase" evidence="4">
    <location>
        <begin position="57"/>
        <end position="147"/>
    </location>
</feature>
<dbReference type="InterPro" id="IPR041698">
    <property type="entry name" value="Methyltransf_25"/>
</dbReference>
<accession>A0A212TEW5</accession>
<organism evidence="5 6">
    <name type="scientific">Kytococcus aerolatus</name>
    <dbReference type="NCBI Taxonomy" id="592308"/>
    <lineage>
        <taxon>Bacteria</taxon>
        <taxon>Bacillati</taxon>
        <taxon>Actinomycetota</taxon>
        <taxon>Actinomycetes</taxon>
        <taxon>Micrococcales</taxon>
        <taxon>Kytococcaceae</taxon>
        <taxon>Kytococcus</taxon>
    </lineage>
</organism>
<reference evidence="5 6" key="1">
    <citation type="submission" date="2017-06" db="EMBL/GenBank/DDBJ databases">
        <authorList>
            <person name="Kim H.J."/>
            <person name="Triplett B.A."/>
        </authorList>
    </citation>
    <scope>NUCLEOTIDE SEQUENCE [LARGE SCALE GENOMIC DNA]</scope>
    <source>
        <strain evidence="5 6">DSM 22179</strain>
    </source>
</reference>
<keyword evidence="6" id="KW-1185">Reference proteome</keyword>
<dbReference type="PANTHER" id="PTHR43464">
    <property type="entry name" value="METHYLTRANSFERASE"/>
    <property type="match status" value="1"/>
</dbReference>
<dbReference type="Pfam" id="PF13649">
    <property type="entry name" value="Methyltransf_25"/>
    <property type="match status" value="1"/>
</dbReference>
<keyword evidence="2 5" id="KW-0808">Transferase</keyword>